<evidence type="ECO:0000313" key="2">
    <source>
        <dbReference type="EMBL" id="KUM47412.1"/>
    </source>
</evidence>
<accession>A0A101LXZ0</accession>
<sequence>MTGSWIATPHWIVGTAFFYGFTACLNLRNLMKWAMIRILFSKPICIYLRYDLLPGTHLYSLLIMGSLELIALEGDIYVQNQQN</sequence>
<keyword evidence="1" id="KW-1133">Transmembrane helix</keyword>
<geneLocation type="mitochondrion" evidence="2"/>
<reference evidence="2" key="1">
    <citation type="journal article" date="2015" name="Genome Biol. Evol.">
        <title>Organellar Genomes of White Spruce (Picea glauca): Assembly and Annotation.</title>
        <authorList>
            <person name="Jackman S.D."/>
            <person name="Warren R.L."/>
            <person name="Gibb E.A."/>
            <person name="Vandervalk B.P."/>
            <person name="Mohamadi H."/>
            <person name="Chu J."/>
            <person name="Raymond A."/>
            <person name="Pleasance S."/>
            <person name="Coope R."/>
            <person name="Wildung M.R."/>
            <person name="Ritland C.E."/>
            <person name="Bousquet J."/>
            <person name="Jones S.J."/>
            <person name="Bohlmann J."/>
            <person name="Birol I."/>
        </authorList>
    </citation>
    <scope>NUCLEOTIDE SEQUENCE [LARGE SCALE GENOMIC DNA]</scope>
    <source>
        <tissue evidence="2">Flushing bud</tissue>
    </source>
</reference>
<comment type="caution">
    <text evidence="2">The sequence shown here is derived from an EMBL/GenBank/DDBJ whole genome shotgun (WGS) entry which is preliminary data.</text>
</comment>
<feature type="transmembrane region" description="Helical" evidence="1">
    <location>
        <begin position="6"/>
        <end position="27"/>
    </location>
</feature>
<name>A0A101LXZ0_PICGL</name>
<dbReference type="EMBL" id="LKAM01000007">
    <property type="protein sequence ID" value="KUM47412.1"/>
    <property type="molecule type" value="Genomic_DNA"/>
</dbReference>
<dbReference type="AlphaFoldDB" id="A0A101LXZ0"/>
<organism evidence="2">
    <name type="scientific">Picea glauca</name>
    <name type="common">White spruce</name>
    <name type="synonym">Pinus glauca</name>
    <dbReference type="NCBI Taxonomy" id="3330"/>
    <lineage>
        <taxon>Eukaryota</taxon>
        <taxon>Viridiplantae</taxon>
        <taxon>Streptophyta</taxon>
        <taxon>Embryophyta</taxon>
        <taxon>Tracheophyta</taxon>
        <taxon>Spermatophyta</taxon>
        <taxon>Pinopsida</taxon>
        <taxon>Pinidae</taxon>
        <taxon>Conifers I</taxon>
        <taxon>Pinales</taxon>
        <taxon>Pinaceae</taxon>
        <taxon>Picea</taxon>
    </lineage>
</organism>
<evidence type="ECO:0000256" key="1">
    <source>
        <dbReference type="SAM" id="Phobius"/>
    </source>
</evidence>
<keyword evidence="1" id="KW-0812">Transmembrane</keyword>
<gene>
    <name evidence="2" type="ORF">ABT39_MTgene5597</name>
</gene>
<protein>
    <submittedName>
        <fullName evidence="2">Uncharacterized protein</fullName>
    </submittedName>
</protein>
<keyword evidence="2" id="KW-0496">Mitochondrion</keyword>
<proteinExistence type="predicted"/>
<keyword evidence="1" id="KW-0472">Membrane</keyword>